<dbReference type="InterPro" id="IPR002110">
    <property type="entry name" value="Ankyrin_rpt"/>
</dbReference>
<feature type="repeat" description="ANK" evidence="3">
    <location>
        <begin position="1303"/>
        <end position="1335"/>
    </location>
</feature>
<dbReference type="SMART" id="SM00248">
    <property type="entry name" value="ANK"/>
    <property type="match status" value="13"/>
</dbReference>
<sequence length="1707" mass="196900">MHKDSDTQKNISPHFKKRSGTTDRGKDYEHLFIAEASLKLLKDAQVEDFYISSNDEKFGSFDDVVLEIKHHNIPDIHTYALQLKHKKNNVLKIEDLTAKKGNFSISEYYKHTKLEGPVKTILFTNCKLQKNSNEFQVILNETVTVDVVIETSKPEDLVNTAPNGQCYKFKSDPKYENFFENFFLYVGQSSSEHLRTKCLDTFQRMYQCDESVFNEYLTFLTNWSMIEDKKEKLTKSWIKRVIVHQVLSPFIKPLSFQFSNVEKKQKMLQNAMSNFKVTILGEGGFDKVRRLWRDAALEVDMKELNKICRKYSVGSKYIEKIDDSVEISKLLWLMDKCPLVVEGDPKTLPAIDLSDLGRFVIVNPQMQLAERPHFQQLSHLKNEEPVIFEDIVNNFTFSLEGQRETLLKVLLHQDEEFENIITTDHLVQMLVGPLVIGEVKEVLPSYYVARTMSRIMIKLQYLSEFHENTVVIISQVQNLEMFKSRFKQLKIVVIGTKEECGDGNKVIYVCQEECTQEAFEELCSQGVNCHHFRYFSEGLEWIRSKNGVEELRNFQINDYKDLTESELFDSSSNLVNVICENPGMGKTVLMKSLKINRKCWTIMIYSRNHGSYFRKNGPDVEHFLNYIVDANCKHYTTFDRTVYKKLARSRNFELIWDGLDEVSDTTLRHITSVIHGITKKGHKQWITSRNNLVQRLEREFGVFSRSVHQFKEEEQKSYIRDRLSCSEDELSSIFEKIQSNIQLFPKNTILGIPLQIYMITELFFENIDKYLALLSQIFTVADLYEHFVHKIIYDNYKEKKDFNFDIDANWDEFEEKKITMLEHYQRIALQVYFEDDPQIPLSKDAIGFIVNVGDGNGQFLHNSYGEYFAALFFTKRENFAKIPPEFYVDEWFNNIRFFRDLILAQSCKAHIAVLYKNPQLLEQCAQNDILQKDAAGRSSFQVSCTWSKKYPRLETMKRSNYYFITNTAIYNLSKGDFEHFDPNDNSLPSKFDKICDLTLRKILLLFPFMTPFWESIFDEFHVPSLLYYAVKFDYDLVFKSFDQIPFIKISNSSTTLLDFAIESLAFNCITHLMSNQLYKSRVFEDEKCSFKICILQSTKLLRIFENHGWDINQLHRGIGILHYICNHGGDLTPFNFLLQNGIQINKPDENGKLPIHYACLKNDMYLVELLLMNGARGDIPDENGKTVINYACKSEEYGPSILKLLFQSGLKSDQSVLIDAVSHHGIEIVKILVDNADISDGNQLLHHACKNERNGYEIIKFLLGKGVKVDKPDSDGKLLIHLIAERGWADLIQNDNVNVCDNCGKMPIHYACSGGHFTIVEVLIQNGATVNVCDNCGKMPIHYACSGGHFTIVEALIQNGAKVNVCDDRGKTPIHYACQSESTEIVALLIQNGATVNAEDGEGILPIYSSTRSDIIKLLIQNGANVNMPYPDGTFLIHFAALRGWTSDIAMFLIQQGTDLNIYDKYNQTALHYACRYGRLEITNLLLQNGAKLTYDADDQTPIHYACRLDSFDVLELFIQSGANINIPGKFGKMPIHIASELGNIDILKNLIQHGCEIEIQDNKGLYPIHYACRNPFNGDQVVKILILNEANVNVVDHDGKFPIHYACQNEDYGYDIVRIIFSRQDIISLEDYKTLFDYVCKNRLNGFEIGKFLIKMSWLGVVMALVQKGVNRDIIDSKGRRRIDCVPKDSLHYKEFLRVLQNTDQI</sequence>
<feature type="repeat" description="ANK" evidence="3">
    <location>
        <begin position="1369"/>
        <end position="1401"/>
    </location>
</feature>
<feature type="repeat" description="ANK" evidence="3">
    <location>
        <begin position="1432"/>
        <end position="1465"/>
    </location>
</feature>
<dbReference type="InParanoid" id="D2CFZ6"/>
<feature type="repeat" description="ANK" evidence="3">
    <location>
        <begin position="1466"/>
        <end position="1498"/>
    </location>
</feature>
<evidence type="ECO:0000256" key="4">
    <source>
        <dbReference type="SAM" id="MobiDB-lite"/>
    </source>
</evidence>
<accession>D2CFZ6</accession>
<reference evidence="5 6" key="2">
    <citation type="journal article" date="2010" name="Nucleic Acids Res.">
        <title>BeetleBase in 2010: revisions to provide comprehensive genomic information for Tribolium castaneum.</title>
        <authorList>
            <person name="Kim H.S."/>
            <person name="Murphy T."/>
            <person name="Xia J."/>
            <person name="Caragea D."/>
            <person name="Park Y."/>
            <person name="Beeman R.W."/>
            <person name="Lorenzen M.D."/>
            <person name="Butcher S."/>
            <person name="Manak J.R."/>
            <person name="Brown S.J."/>
        </authorList>
    </citation>
    <scope>GENOME REANNOTATION</scope>
    <source>
        <strain evidence="5 6">Georgia GA2</strain>
    </source>
</reference>
<dbReference type="OrthoDB" id="6781127at2759"/>
<keyword evidence="2 3" id="KW-0040">ANK repeat</keyword>
<dbReference type="Pfam" id="PF00023">
    <property type="entry name" value="Ank"/>
    <property type="match status" value="1"/>
</dbReference>
<reference evidence="5 6" key="1">
    <citation type="journal article" date="2008" name="Nature">
        <title>The genome of the model beetle and pest Tribolium castaneum.</title>
        <authorList>
            <consortium name="Tribolium Genome Sequencing Consortium"/>
            <person name="Richards S."/>
            <person name="Gibbs R.A."/>
            <person name="Weinstock G.M."/>
            <person name="Brown S.J."/>
            <person name="Denell R."/>
            <person name="Beeman R.W."/>
            <person name="Gibbs R."/>
            <person name="Beeman R.W."/>
            <person name="Brown S.J."/>
            <person name="Bucher G."/>
            <person name="Friedrich M."/>
            <person name="Grimmelikhuijzen C.J."/>
            <person name="Klingler M."/>
            <person name="Lorenzen M."/>
            <person name="Richards S."/>
            <person name="Roth S."/>
            <person name="Schroder R."/>
            <person name="Tautz D."/>
            <person name="Zdobnov E.M."/>
            <person name="Muzny D."/>
            <person name="Gibbs R.A."/>
            <person name="Weinstock G.M."/>
            <person name="Attaway T."/>
            <person name="Bell S."/>
            <person name="Buhay C.J."/>
            <person name="Chandrabose M.N."/>
            <person name="Chavez D."/>
            <person name="Clerk-Blankenburg K.P."/>
            <person name="Cree A."/>
            <person name="Dao M."/>
            <person name="Davis C."/>
            <person name="Chacko J."/>
            <person name="Dinh H."/>
            <person name="Dugan-Rocha S."/>
            <person name="Fowler G."/>
            <person name="Garner T.T."/>
            <person name="Garnes J."/>
            <person name="Gnirke A."/>
            <person name="Hawes A."/>
            <person name="Hernandez J."/>
            <person name="Hines S."/>
            <person name="Holder M."/>
            <person name="Hume J."/>
            <person name="Jhangiani S.N."/>
            <person name="Joshi V."/>
            <person name="Khan Z.M."/>
            <person name="Jackson L."/>
            <person name="Kovar C."/>
            <person name="Kowis A."/>
            <person name="Lee S."/>
            <person name="Lewis L.R."/>
            <person name="Margolis J."/>
            <person name="Morgan M."/>
            <person name="Nazareth L.V."/>
            <person name="Nguyen N."/>
            <person name="Okwuonu G."/>
            <person name="Parker D."/>
            <person name="Richards S."/>
            <person name="Ruiz S.J."/>
            <person name="Santibanez J."/>
            <person name="Savard J."/>
            <person name="Scherer S.E."/>
            <person name="Schneider B."/>
            <person name="Sodergren E."/>
            <person name="Tautz D."/>
            <person name="Vattahil S."/>
            <person name="Villasana D."/>
            <person name="White C.S."/>
            <person name="Wright R."/>
            <person name="Park Y."/>
            <person name="Beeman R.W."/>
            <person name="Lord J."/>
            <person name="Oppert B."/>
            <person name="Lorenzen M."/>
            <person name="Brown S."/>
            <person name="Wang L."/>
            <person name="Savard J."/>
            <person name="Tautz D."/>
            <person name="Richards S."/>
            <person name="Weinstock G."/>
            <person name="Gibbs R.A."/>
            <person name="Liu Y."/>
            <person name="Worley K."/>
            <person name="Weinstock G."/>
            <person name="Elsik C.G."/>
            <person name="Reese J.T."/>
            <person name="Elhaik E."/>
            <person name="Landan G."/>
            <person name="Graur D."/>
            <person name="Arensburger P."/>
            <person name="Atkinson P."/>
            <person name="Beeman R.W."/>
            <person name="Beidler J."/>
            <person name="Brown S.J."/>
            <person name="Demuth J.P."/>
            <person name="Drury D.W."/>
            <person name="Du Y.Z."/>
            <person name="Fujiwara H."/>
            <person name="Lorenzen M."/>
            <person name="Maselli V."/>
            <person name="Osanai M."/>
            <person name="Park Y."/>
            <person name="Robertson H.M."/>
            <person name="Tu Z."/>
            <person name="Wang J.J."/>
            <person name="Wang S."/>
            <person name="Richards S."/>
            <person name="Song H."/>
            <person name="Zhang L."/>
            <person name="Sodergren E."/>
            <person name="Werner D."/>
            <person name="Stanke M."/>
            <person name="Morgenstern B."/>
            <person name="Solovyev V."/>
            <person name="Kosarev P."/>
            <person name="Brown G."/>
            <person name="Chen H.C."/>
            <person name="Ermolaeva O."/>
            <person name="Hlavina W."/>
            <person name="Kapustin Y."/>
            <person name="Kiryutin B."/>
            <person name="Kitts P."/>
            <person name="Maglott D."/>
            <person name="Pruitt K."/>
            <person name="Sapojnikov V."/>
            <person name="Souvorov A."/>
            <person name="Mackey A.J."/>
            <person name="Waterhouse R.M."/>
            <person name="Wyder S."/>
            <person name="Zdobnov E.M."/>
            <person name="Zdobnov E.M."/>
            <person name="Wyder S."/>
            <person name="Kriventseva E.V."/>
            <person name="Kadowaki T."/>
            <person name="Bork P."/>
            <person name="Aranda M."/>
            <person name="Bao R."/>
            <person name="Beermann A."/>
            <person name="Berns N."/>
            <person name="Bolognesi R."/>
            <person name="Bonneton F."/>
            <person name="Bopp D."/>
            <person name="Brown S.J."/>
            <person name="Bucher G."/>
            <person name="Butts T."/>
            <person name="Chaumot A."/>
            <person name="Denell R.E."/>
            <person name="Ferrier D.E."/>
            <person name="Friedrich M."/>
            <person name="Gordon C.M."/>
            <person name="Jindra M."/>
            <person name="Klingler M."/>
            <person name="Lan Q."/>
            <person name="Lattorff H.M."/>
            <person name="Laudet V."/>
            <person name="von Levetsow C."/>
            <person name="Liu Z."/>
            <person name="Lutz R."/>
            <person name="Lynch J.A."/>
            <person name="da Fonseca R.N."/>
            <person name="Posnien N."/>
            <person name="Reuter R."/>
            <person name="Roth S."/>
            <person name="Savard J."/>
            <person name="Schinko J.B."/>
            <person name="Schmitt C."/>
            <person name="Schoppmeier M."/>
            <person name="Schroder R."/>
            <person name="Shippy T.D."/>
            <person name="Simonnet F."/>
            <person name="Marques-Souza H."/>
            <person name="Tautz D."/>
            <person name="Tomoyasu Y."/>
            <person name="Trauner J."/>
            <person name="Van der Zee M."/>
            <person name="Vervoort M."/>
            <person name="Wittkopp N."/>
            <person name="Wimmer E.A."/>
            <person name="Yang X."/>
            <person name="Jones A.K."/>
            <person name="Sattelle D.B."/>
            <person name="Ebert P.R."/>
            <person name="Nelson D."/>
            <person name="Scott J.G."/>
            <person name="Beeman R.W."/>
            <person name="Muthukrishnan S."/>
            <person name="Kramer K.J."/>
            <person name="Arakane Y."/>
            <person name="Beeman R.W."/>
            <person name="Zhu Q."/>
            <person name="Hogenkamp D."/>
            <person name="Dixit R."/>
            <person name="Oppert B."/>
            <person name="Jiang H."/>
            <person name="Zou Z."/>
            <person name="Marshall J."/>
            <person name="Elpidina E."/>
            <person name="Vinokurov K."/>
            <person name="Oppert C."/>
            <person name="Zou Z."/>
            <person name="Evans J."/>
            <person name="Lu Z."/>
            <person name="Zhao P."/>
            <person name="Sumathipala N."/>
            <person name="Altincicek B."/>
            <person name="Vilcinskas A."/>
            <person name="Williams M."/>
            <person name="Hultmark D."/>
            <person name="Hetru C."/>
            <person name="Jiang H."/>
            <person name="Grimmelikhuijzen C.J."/>
            <person name="Hauser F."/>
            <person name="Cazzamali G."/>
            <person name="Williamson M."/>
            <person name="Park Y."/>
            <person name="Li B."/>
            <person name="Tanaka Y."/>
            <person name="Predel R."/>
            <person name="Neupert S."/>
            <person name="Schachtner J."/>
            <person name="Verleyen P."/>
            <person name="Raible F."/>
            <person name="Bork P."/>
            <person name="Friedrich M."/>
            <person name="Walden K.K."/>
            <person name="Robertson H.M."/>
            <person name="Angeli S."/>
            <person name="Foret S."/>
            <person name="Bucher G."/>
            <person name="Schuetz S."/>
            <person name="Maleszka R."/>
            <person name="Wimmer E.A."/>
            <person name="Beeman R.W."/>
            <person name="Lorenzen M."/>
            <person name="Tomoyasu Y."/>
            <person name="Miller S.C."/>
            <person name="Grossmann D."/>
            <person name="Bucher G."/>
        </authorList>
    </citation>
    <scope>NUCLEOTIDE SEQUENCE [LARGE SCALE GENOMIC DNA]</scope>
    <source>
        <strain evidence="5 6">Georgia GA2</strain>
    </source>
</reference>
<dbReference type="InterPro" id="IPR036770">
    <property type="entry name" value="Ankyrin_rpt-contain_sf"/>
</dbReference>
<evidence type="ECO:0000256" key="1">
    <source>
        <dbReference type="ARBA" id="ARBA00022737"/>
    </source>
</evidence>
<dbReference type="SUPFAM" id="SSF48403">
    <property type="entry name" value="Ankyrin repeat"/>
    <property type="match status" value="2"/>
</dbReference>
<dbReference type="EMBL" id="KQ971357">
    <property type="protein sequence ID" value="EFA11849.2"/>
    <property type="molecule type" value="Genomic_DNA"/>
</dbReference>
<dbReference type="KEGG" id="tca:103314755"/>
<dbReference type="InterPro" id="IPR027417">
    <property type="entry name" value="P-loop_NTPase"/>
</dbReference>
<dbReference type="HOGENOM" id="CLU_238010_0_0_1"/>
<feature type="repeat" description="ANK" evidence="3">
    <location>
        <begin position="1150"/>
        <end position="1182"/>
    </location>
</feature>
<dbReference type="PRINTS" id="PR01415">
    <property type="entry name" value="ANKYRIN"/>
</dbReference>
<dbReference type="Proteomes" id="UP000007266">
    <property type="component" value="Linkage group 8"/>
</dbReference>
<dbReference type="eggNOG" id="KOG4177">
    <property type="taxonomic scope" value="Eukaryota"/>
</dbReference>
<dbReference type="PANTHER" id="PTHR24123:SF33">
    <property type="entry name" value="PROTEIN HOS4"/>
    <property type="match status" value="1"/>
</dbReference>
<dbReference type="STRING" id="7070.D2CFZ6"/>
<dbReference type="Gene3D" id="3.40.50.300">
    <property type="entry name" value="P-loop containing nucleotide triphosphate hydrolases"/>
    <property type="match status" value="1"/>
</dbReference>
<evidence type="ECO:0000313" key="5">
    <source>
        <dbReference type="EMBL" id="EFA11849.2"/>
    </source>
</evidence>
<proteinExistence type="predicted"/>
<keyword evidence="1" id="KW-0677">Repeat</keyword>
<dbReference type="Pfam" id="PF12796">
    <property type="entry name" value="Ank_2"/>
    <property type="match status" value="4"/>
</dbReference>
<feature type="repeat" description="ANK" evidence="3">
    <location>
        <begin position="1531"/>
        <end position="1563"/>
    </location>
</feature>
<feature type="repeat" description="ANK" evidence="3">
    <location>
        <begin position="1336"/>
        <end position="1368"/>
    </location>
</feature>
<organism evidence="5 6">
    <name type="scientific">Tribolium castaneum</name>
    <name type="common">Red flour beetle</name>
    <dbReference type="NCBI Taxonomy" id="7070"/>
    <lineage>
        <taxon>Eukaryota</taxon>
        <taxon>Metazoa</taxon>
        <taxon>Ecdysozoa</taxon>
        <taxon>Arthropoda</taxon>
        <taxon>Hexapoda</taxon>
        <taxon>Insecta</taxon>
        <taxon>Pterygota</taxon>
        <taxon>Neoptera</taxon>
        <taxon>Endopterygota</taxon>
        <taxon>Coleoptera</taxon>
        <taxon>Polyphaga</taxon>
        <taxon>Cucujiformia</taxon>
        <taxon>Tenebrionidae</taxon>
        <taxon>Tenebrionidae incertae sedis</taxon>
        <taxon>Tribolium</taxon>
    </lineage>
</organism>
<evidence type="ECO:0000256" key="3">
    <source>
        <dbReference type="PROSITE-ProRule" id="PRU00023"/>
    </source>
</evidence>
<dbReference type="PANTHER" id="PTHR24123">
    <property type="entry name" value="ANKYRIN REPEAT-CONTAINING"/>
    <property type="match status" value="1"/>
</dbReference>
<keyword evidence="6" id="KW-1185">Reference proteome</keyword>
<dbReference type="PROSITE" id="PS50297">
    <property type="entry name" value="ANK_REP_REGION"/>
    <property type="match status" value="8"/>
</dbReference>
<evidence type="ECO:0000313" key="6">
    <source>
        <dbReference type="Proteomes" id="UP000007266"/>
    </source>
</evidence>
<feature type="repeat" description="ANK" evidence="3">
    <location>
        <begin position="1240"/>
        <end position="1274"/>
    </location>
</feature>
<protein>
    <submittedName>
        <fullName evidence="5">Uncharacterized protein</fullName>
    </submittedName>
</protein>
<dbReference type="Gene3D" id="1.25.40.20">
    <property type="entry name" value="Ankyrin repeat-containing domain"/>
    <property type="match status" value="3"/>
</dbReference>
<gene>
    <name evidence="5" type="primary">AUGUSTUS-3.0.2_05089</name>
    <name evidence="5" type="ORF">TcasGA2_TC005089</name>
</gene>
<feature type="repeat" description="ANK" evidence="3">
    <location>
        <begin position="1498"/>
        <end position="1530"/>
    </location>
</feature>
<feature type="region of interest" description="Disordered" evidence="4">
    <location>
        <begin position="1"/>
        <end position="22"/>
    </location>
</feature>
<feature type="repeat" description="ANK" evidence="3">
    <location>
        <begin position="1564"/>
        <end position="1598"/>
    </location>
</feature>
<name>D2CFZ6_TRICA</name>
<evidence type="ECO:0000256" key="2">
    <source>
        <dbReference type="ARBA" id="ARBA00023043"/>
    </source>
</evidence>
<dbReference type="InterPro" id="IPR051165">
    <property type="entry name" value="Multifunctional_ANK_Repeat"/>
</dbReference>
<dbReference type="PROSITE" id="PS50088">
    <property type="entry name" value="ANK_REPEAT"/>
    <property type="match status" value="10"/>
</dbReference>